<feature type="domain" description="HECT" evidence="10">
    <location>
        <begin position="3550"/>
        <end position="3887"/>
    </location>
</feature>
<reference evidence="11" key="1">
    <citation type="submission" date="2014-08" db="EMBL/GenBank/DDBJ databases">
        <authorList>
            <person name="Sharma Rahul"/>
            <person name="Thines Marco"/>
        </authorList>
    </citation>
    <scope>NUCLEOTIDE SEQUENCE</scope>
</reference>
<dbReference type="InterPro" id="IPR015940">
    <property type="entry name" value="UBA"/>
</dbReference>
<dbReference type="InterPro" id="IPR010314">
    <property type="entry name" value="E3_Ub_ligase_DUF913"/>
</dbReference>
<feature type="compositionally biased region" description="Polar residues" evidence="8">
    <location>
        <begin position="298"/>
        <end position="309"/>
    </location>
</feature>
<feature type="compositionally biased region" description="Low complexity" evidence="8">
    <location>
        <begin position="796"/>
        <end position="815"/>
    </location>
</feature>
<keyword evidence="5 7" id="KW-0833">Ubl conjugation pathway</keyword>
<evidence type="ECO:0000259" key="10">
    <source>
        <dbReference type="PROSITE" id="PS50237"/>
    </source>
</evidence>
<evidence type="ECO:0000256" key="2">
    <source>
        <dbReference type="ARBA" id="ARBA00004906"/>
    </source>
</evidence>
<dbReference type="SUPFAM" id="SSF48371">
    <property type="entry name" value="ARM repeat"/>
    <property type="match status" value="1"/>
</dbReference>
<comment type="pathway">
    <text evidence="2">Protein modification; protein ubiquitination.</text>
</comment>
<evidence type="ECO:0000256" key="7">
    <source>
        <dbReference type="PROSITE-ProRule" id="PRU00104"/>
    </source>
</evidence>
<feature type="region of interest" description="Disordered" evidence="8">
    <location>
        <begin position="1909"/>
        <end position="1944"/>
    </location>
</feature>
<feature type="region of interest" description="Disordered" evidence="8">
    <location>
        <begin position="3442"/>
        <end position="3462"/>
    </location>
</feature>
<feature type="compositionally biased region" description="Basic and acidic residues" evidence="8">
    <location>
        <begin position="2667"/>
        <end position="2677"/>
    </location>
</feature>
<dbReference type="PANTHER" id="PTHR11254">
    <property type="entry name" value="HECT DOMAIN UBIQUITIN-PROTEIN LIGASE"/>
    <property type="match status" value="1"/>
</dbReference>
<evidence type="ECO:0000259" key="9">
    <source>
        <dbReference type="PROSITE" id="PS50030"/>
    </source>
</evidence>
<feature type="region of interest" description="Disordered" evidence="8">
    <location>
        <begin position="2650"/>
        <end position="2738"/>
    </location>
</feature>
<dbReference type="PROSITE" id="PS50030">
    <property type="entry name" value="UBA"/>
    <property type="match status" value="1"/>
</dbReference>
<protein>
    <recommendedName>
        <fullName evidence="3">HECT-type E3 ubiquitin transferase</fullName>
        <ecNumber evidence="3">2.3.2.26</ecNumber>
    </recommendedName>
</protein>
<feature type="region of interest" description="Disordered" evidence="8">
    <location>
        <begin position="1432"/>
        <end position="1505"/>
    </location>
</feature>
<dbReference type="CDD" id="cd00078">
    <property type="entry name" value="HECTc"/>
    <property type="match status" value="1"/>
</dbReference>
<feature type="region of interest" description="Disordered" evidence="8">
    <location>
        <begin position="3324"/>
        <end position="3380"/>
    </location>
</feature>
<dbReference type="SMART" id="SM00119">
    <property type="entry name" value="HECTc"/>
    <property type="match status" value="1"/>
</dbReference>
<feature type="compositionally biased region" description="Polar residues" evidence="8">
    <location>
        <begin position="3328"/>
        <end position="3351"/>
    </location>
</feature>
<feature type="compositionally biased region" description="Polar residues" evidence="8">
    <location>
        <begin position="3358"/>
        <end position="3370"/>
    </location>
</feature>
<evidence type="ECO:0000256" key="8">
    <source>
        <dbReference type="SAM" id="MobiDB-lite"/>
    </source>
</evidence>
<dbReference type="Pfam" id="PF00632">
    <property type="entry name" value="HECT"/>
    <property type="match status" value="1"/>
</dbReference>
<dbReference type="FunFam" id="3.30.2410.10:FF:000009">
    <property type="entry name" value="Probable E3 ubiquitin-protein ligase HECTD2"/>
    <property type="match status" value="1"/>
</dbReference>
<comment type="catalytic activity">
    <reaction evidence="1">
        <text>S-ubiquitinyl-[E2 ubiquitin-conjugating enzyme]-L-cysteine + [acceptor protein]-L-lysine = [E2 ubiquitin-conjugating enzyme]-L-cysteine + N(6)-ubiquitinyl-[acceptor protein]-L-lysine.</text>
        <dbReference type="EC" id="2.3.2.26"/>
    </reaction>
</comment>
<dbReference type="FunFam" id="3.90.1750.10:FF:000003">
    <property type="entry name" value="E3 ubiquitin-protein ligase UPL1"/>
    <property type="match status" value="1"/>
</dbReference>
<dbReference type="InterPro" id="IPR000569">
    <property type="entry name" value="HECT_dom"/>
</dbReference>
<feature type="compositionally biased region" description="Low complexity" evidence="8">
    <location>
        <begin position="225"/>
        <end position="254"/>
    </location>
</feature>
<evidence type="ECO:0000256" key="1">
    <source>
        <dbReference type="ARBA" id="ARBA00000885"/>
    </source>
</evidence>
<dbReference type="InterPro" id="IPR009060">
    <property type="entry name" value="UBA-like_sf"/>
</dbReference>
<dbReference type="GO" id="GO:0006511">
    <property type="term" value="P:ubiquitin-dependent protein catabolic process"/>
    <property type="evidence" value="ECO:0007669"/>
    <property type="project" value="TreeGrafter"/>
</dbReference>
<dbReference type="UniPathway" id="UPA00143"/>
<evidence type="ECO:0000256" key="4">
    <source>
        <dbReference type="ARBA" id="ARBA00022679"/>
    </source>
</evidence>
<feature type="compositionally biased region" description="Low complexity" evidence="8">
    <location>
        <begin position="3452"/>
        <end position="3462"/>
    </location>
</feature>
<dbReference type="PROSITE" id="PS50237">
    <property type="entry name" value="HECT"/>
    <property type="match status" value="1"/>
</dbReference>
<dbReference type="GO" id="GO:0000209">
    <property type="term" value="P:protein polyubiquitination"/>
    <property type="evidence" value="ECO:0007669"/>
    <property type="project" value="TreeGrafter"/>
</dbReference>
<dbReference type="Pfam" id="PF06025">
    <property type="entry name" value="DUF913"/>
    <property type="match status" value="1"/>
</dbReference>
<dbReference type="InterPro" id="IPR010309">
    <property type="entry name" value="E3_Ub_ligase_DUF908"/>
</dbReference>
<sequence length="3887" mass="420958">MKIRRGPKKVVPPHPEIATLINTILATADKDLPSLLSSVVEWQWPRGDLHTWIKVLNKFDGILESVIDEYALKTIQTVEFSPQTKELVMSILRFQKMLLERCTNRKMYASYERLGDLLFCQDLDVVTQTLRLVHRPAQQYSFSSHIAELAPTSVIVKRVLALSHGWGPSREAGYSLSKLASTNEDTSEISPEPADITFQFYRRQTHEETSRPVPAVPESTSGMVTPTAATPSTAGPASAFASTGPSTSSSFQPPATFGHSLSNVGVPSTPANQTNTFQTPARPKPKAVSDLKDALKTPSASPTTQNTSVPGCVTTPEGLTTINLGSVASLLAEGKTPMTVLAEAVETYDVPEVERFELLNVIKIAMGLGNKDVRRNLVEIRCLAIAVYCCLVPENIAQTDLFLYEPDLVAHIAELIRVDAGIPSQIQSAAVPALDAMCRYRHRISEVISAMNASANHGVLMSLFRSMVAKLGEESDDPPFDLVDSLVSMLTFLVSTPSYSNMIVGAGLVPMLVQLVQNNLLSRAPAVTKAINLIDHVIYSNSNGFTLFHNAGGLDALINKIKLLVDQAVEAHNKSMDLSDKDLDNSYGLLPFRRFSALRAVVRSMNRIMQSTGTSEGLRNLIDSSLPKTLKTIIEHRRIFGPSLLSLALGSVATFVHNEPTSLSVLQELKIPEAFYSCVEEDIEASAEVLFSIPNVIGALCLNQAGLDQLTARPEILPKLINTIISERHLKTLQEKENASQLGAYVDELVRHHPTLKDPLRNAVIGVIKKIQELGQEEKTDEETVYHIIPVDKSTETTPRTDPSPPSTAATGSGADVPISATVPDVTTANAPSTSAVVSTSSPSGTPQAASGSLDSPNWGKKEGEPYTDNLVVQFIGSTARFLEGLFNNHTHCKDFIKADGLSLLLDLYAMPCIPYDFAGSQAADSLFALFRAMSEVNPNAVLSALLKPVRTSLDQTAEFWSTLESTSKLSGLTDLPAGPELDKANDTFRKLVCLHGRIALLADMYRGVGFGHAKVATGFLQILTGPEEATTFMDLGKLHRACLWENILIKATIPEAVVAVNPSHQGGGGNDVARGQTATVAGVPRDVLDDISSMTEGKKVADLFAAPGSKRIRNGKAFKYLVSQLPASLTNFNQAILKFLVFKRGNDAAHRKQALKTSKMVAQIMYDHMQWALNTDESIDRTCLYAYGTLMIGFCTVILFDERPITQGSLQVMLLSALEYLGGLHSIIQIGQRYSDAFGKIEPGTELASLNNVHVFSGLKVTLRLLQILSGSKALFESSQTNALATRDKAATLEDDFDPYCFLVRIRLTILPFIRDIWQSDWILSSSTPVTVSRPVVDTLLKIMAADAEVKPEAPTLPASLGLPSISTLLQQNRPPPPSNLIQQLVDMGFSTHASTMALTRYNNNTTLAANFLLTNAGAFAEPAAPVTPAATAEGADAGTAVSTTAESGSSSSATPAESLTGTAPAVSTVNGDDIEMPEVAEGSFTEKKESLPSRWEDKRPELNEMRDTIRPDLGNRALQLADQHDILAADIKSAFGSSIEVVEGLLEETRSILPDAHSANSSKMLVRLRLLSSVILEGSLPLLEHPKLLESMMGIVTDLATTGSSSTNQVGASIEDSHPKWLVPQLHIAEGLFILGETIAHVETLPDDVDAKSTADNSLFKGPLFTSSRKIFFDRCIELLPNESLSKDEFKNVLRLLVFLTRDHSLAVEFAKRGAVWTMVQQFKSTKRVLTGAQTFIAILLRHVIERPEALLALMQQDLKTWFSQPRSKVVDVAHFVKNNKQIALRNPEMFLKAVGEGCSLIESSSGIYHISMKQQNPELTSSDPSASTTETAAPAQSTAMSADPFEANKEESSSKMQVDANLPLFGSDFEPGFDVVEAIVHHLLSELMSIGKNALVVPTVLVNTPPTTPSTKSTAELPTLGATEKTTEPAGSGATTSPSSNISPELSEYAYACLLMQNLTELFGSYMSCKTAFLTTVRKSNCKDNFANVEQPRLALLNFLIHDLVCFSGLADQVPPVKASLKKSFNLSNCAMSVIVALCSDVGPEVDIKGVHPHLTNVRKVMLETISKAIKEATSSTDNVDMRYGRLRLLSELCNRLLTSRPNIIPKGQEDGTLHIAKIMLEKNFAVVLTNALAEIDLNYPDVKLVVTDILKPLEHLTKISIKMGRASDKKKNASSKLQDVLEEASSASSLMDEDDEDDVDEDDSDAPSEGTEETPDIYRNSALGMYGGEMEDVYDEDSGDEDEEDMEGYDEMDGMSEAPTDSGTETGSSEGDESAMEDELIAAEGDWDVEDDDDEDEDDDGEDEEDSSEDEEEEMLYDPDVMDGGAIEGIDIEEMDEMDGGIPIMDEDDEDEDGHPDDDEEEIYDEDDDLGLEVQYDLAPESDNRISNWGWNQAVGGGSIASASATTAPRRRYMLDGDPFLGRNMATANPVIGLSPAMPAFPSAMDGAVPVTGGGIGFNASASGPVHDIIQTIEGLIGGGGAAARILEQLVSGGRAVGGGELRVDVATGPNTGHMLGGFDISSDGVVIQRASPASVEPQPIESRSPDPYSSISDFLPLATSQRWLDEERLTQGRFASQRVADLTNHVINLLLPDARAAAKKAKEEAQEKESSETTVERPSNESETDPFTDRINLNVARLRALVNARQDHQEPSAAAEQSSARADVEMSERSEAADTIQVSASESEEPPSSSSAPTETTPSTTLVNDEVVSSEDHTQPPSTETAREETSSAPSERVVITIHGQEVDITDTGIDLTFLEALPDDMREEVVNQHFRERRPAARMTASAPTEINTEFLEALPPDIRAEVLQQEAVEQSRRDREAAARAAAAASGVRPAQPADIDPASFLASLDPQLRNVVLLEQDDGFLQSLPGEMLAGLEVYRGEDEGEEEEEEEERPRHRRFDGAGLIGARTGAPASSATATKKPPRDAIQLLDKSGIASLVRLLFFPEVSRKTIVPRVLVNLCENSKTRAELLNLLLTVVQEGTGDLSAVDKSFSQMTLRAGKAVSTPKATPRKKGVPDTPGPANLFSHLSAESVPTFIAQRCFEALSQIVVSIERASLFFLTEHDVLVGLKRATVKKGKGKEKEKQFPQTKYPLVILLGLLDRPTLLRNSSMMDSLTALLVTITRPLTTLPSPTSRAEGFQDGFSGLSASVGSIVSSIAVPAAVPSIASTAPTAPNVPTTPAATATGSSTENGASEMPASAPEDPVLSRPPQVPNNVLRLVVNVLTVGDCSSNTFKSALTLIHHLSFIPDAKDVITAELRSQAQEFGNILQVDLNDLADALNAEGEAHRAATIAKFTPASSSQAKLLRVLKTLEHVFTTKPPAASSTVPPNTAPESTSASVSASQVNRGGLTLSFRSPNSSSTDASNAEVLPASKPATDEEQVRAIYNSFSFASLWQKLSNCLAIVEEKPELVDVATVLLPVVESLMVVCKYAGQKPNGERAATGPLSPRSPSDTADSASDDVFLKFTDAHRKILNVIVRNNPALMSGSFALLVENPKVLEFDNKRSYFTQQLRRRPHRDHGGTLQVSVRRDHVFEDSFSKFQRWSADQIKFGKLSCKFWDEEGVDAGGVAREWFSVLAKSIFNPDFALFEPSSSGALTYQFNRLSSVNPDHLAFFRFVGVVLAKAVQDGRLLDAHFVRSVYRQLLGAKNMGLQDLEIVDPSYHTSLKWMAENSIEDILELSFAVESDAFGVQQVHDLIPDGRNVPVTDENKMDYIQRIVNFRLADSVKDQSKAFIDGFTSIIPQSLLQIYDAGELELLISGLPTIDVDELKNSVQLHNWRNSDAEIQWLWRAIRSFSQAERASFLQFTTGSARVPLGGFSQLVGSNGVQPVQVHRAHGDPDRIPTSHTCFNQLDLGSYSSYDALRDKLLLAITEGATGFGFA</sequence>
<feature type="region of interest" description="Disordered" evidence="8">
    <location>
        <begin position="779"/>
        <end position="863"/>
    </location>
</feature>
<dbReference type="PANTHER" id="PTHR11254:SF67">
    <property type="entry name" value="E3 UBIQUITIN-PROTEIN LIGASE HUWE1"/>
    <property type="match status" value="1"/>
</dbReference>
<evidence type="ECO:0000256" key="5">
    <source>
        <dbReference type="ARBA" id="ARBA00022786"/>
    </source>
</evidence>
<dbReference type="Gene3D" id="1.25.10.10">
    <property type="entry name" value="Leucine-rich Repeat Variant"/>
    <property type="match status" value="1"/>
</dbReference>
<dbReference type="InterPro" id="IPR035983">
    <property type="entry name" value="Hect_E3_ubiquitin_ligase"/>
</dbReference>
<dbReference type="Gene3D" id="1.10.8.10">
    <property type="entry name" value="DNA helicase RuvA subunit, C-terminal domain"/>
    <property type="match status" value="1"/>
</dbReference>
<evidence type="ECO:0000256" key="3">
    <source>
        <dbReference type="ARBA" id="ARBA00012485"/>
    </source>
</evidence>
<feature type="region of interest" description="Disordered" evidence="8">
    <location>
        <begin position="2175"/>
        <end position="2328"/>
    </location>
</feature>
<feature type="domain" description="UBA" evidence="9">
    <location>
        <begin position="1377"/>
        <end position="1417"/>
    </location>
</feature>
<dbReference type="GO" id="GO:0061630">
    <property type="term" value="F:ubiquitin protein ligase activity"/>
    <property type="evidence" value="ECO:0007669"/>
    <property type="project" value="UniProtKB-EC"/>
</dbReference>
<feature type="compositionally biased region" description="Low complexity" evidence="8">
    <location>
        <begin position="2657"/>
        <end position="2666"/>
    </location>
</feature>
<feature type="compositionally biased region" description="Low complexity" evidence="8">
    <location>
        <begin position="2691"/>
        <end position="2706"/>
    </location>
</feature>
<dbReference type="FunFam" id="3.30.2160.10:FF:000001">
    <property type="entry name" value="E3 ubiquitin-protein ligase NEDD4-like"/>
    <property type="match status" value="1"/>
</dbReference>
<dbReference type="Pfam" id="PF14377">
    <property type="entry name" value="UBM"/>
    <property type="match status" value="3"/>
</dbReference>
<feature type="compositionally biased region" description="Basic and acidic residues" evidence="8">
    <location>
        <begin position="2605"/>
        <end position="2625"/>
    </location>
</feature>
<evidence type="ECO:0000256" key="6">
    <source>
        <dbReference type="ARBA" id="ARBA00034494"/>
    </source>
</evidence>
<name>A0A0F7SKR7_PHARH</name>
<feature type="region of interest" description="Disordered" evidence="8">
    <location>
        <begin position="2344"/>
        <end position="2367"/>
    </location>
</feature>
<feature type="region of interest" description="Disordered" evidence="8">
    <location>
        <begin position="3173"/>
        <end position="3215"/>
    </location>
</feature>
<dbReference type="InterPro" id="IPR050409">
    <property type="entry name" value="E3_ubiq-protein_ligase"/>
</dbReference>
<comment type="similarity">
    <text evidence="6">Belongs to the UPL family. TOM1/PTR1 subfamily.</text>
</comment>
<feature type="region of interest" description="Disordered" evidence="8">
    <location>
        <begin position="204"/>
        <end position="312"/>
    </location>
</feature>
<dbReference type="Pfam" id="PF06012">
    <property type="entry name" value="DUF908"/>
    <property type="match status" value="1"/>
</dbReference>
<feature type="compositionally biased region" description="Low complexity" evidence="8">
    <location>
        <begin position="1823"/>
        <end position="1842"/>
    </location>
</feature>
<feature type="compositionally biased region" description="Low complexity" evidence="8">
    <location>
        <begin position="3173"/>
        <end position="3194"/>
    </location>
</feature>
<keyword evidence="4" id="KW-0808">Transferase</keyword>
<dbReference type="GO" id="GO:0005634">
    <property type="term" value="C:nucleus"/>
    <property type="evidence" value="ECO:0007669"/>
    <property type="project" value="TreeGrafter"/>
</dbReference>
<dbReference type="InterPro" id="IPR011989">
    <property type="entry name" value="ARM-like"/>
</dbReference>
<feature type="compositionally biased region" description="Polar residues" evidence="8">
    <location>
        <begin position="259"/>
        <end position="279"/>
    </location>
</feature>
<evidence type="ECO:0000313" key="11">
    <source>
        <dbReference type="EMBL" id="CDZ98238.1"/>
    </source>
</evidence>
<organism evidence="11">
    <name type="scientific">Phaffia rhodozyma</name>
    <name type="common">Yeast</name>
    <name type="synonym">Xanthophyllomyces dendrorhous</name>
    <dbReference type="NCBI Taxonomy" id="264483"/>
    <lineage>
        <taxon>Eukaryota</taxon>
        <taxon>Fungi</taxon>
        <taxon>Dikarya</taxon>
        <taxon>Basidiomycota</taxon>
        <taxon>Agaricomycotina</taxon>
        <taxon>Tremellomycetes</taxon>
        <taxon>Cystofilobasidiales</taxon>
        <taxon>Mrakiaceae</taxon>
        <taxon>Phaffia</taxon>
    </lineage>
</organism>
<feature type="compositionally biased region" description="Basic and acidic residues" evidence="8">
    <location>
        <begin position="1486"/>
        <end position="1505"/>
    </location>
</feature>
<feature type="compositionally biased region" description="Polar residues" evidence="8">
    <location>
        <begin position="2263"/>
        <end position="2273"/>
    </location>
</feature>
<feature type="compositionally biased region" description="Acidic residues" evidence="8">
    <location>
        <begin position="2274"/>
        <end position="2325"/>
    </location>
</feature>
<dbReference type="InterPro" id="IPR025527">
    <property type="entry name" value="HUWE1/Rev1_UBM"/>
</dbReference>
<dbReference type="EMBL" id="LN483326">
    <property type="protein sequence ID" value="CDZ98238.1"/>
    <property type="molecule type" value="Genomic_DNA"/>
</dbReference>
<feature type="region of interest" description="Disordered" evidence="8">
    <location>
        <begin position="2534"/>
        <end position="2554"/>
    </location>
</feature>
<dbReference type="EC" id="2.3.2.26" evidence="3"/>
<dbReference type="SUPFAM" id="SSF56204">
    <property type="entry name" value="Hect, E3 ligase catalytic domain"/>
    <property type="match status" value="1"/>
</dbReference>
<feature type="active site" description="Glycyl thioester intermediate" evidence="7">
    <location>
        <position position="3854"/>
    </location>
</feature>
<dbReference type="SUPFAM" id="SSF46934">
    <property type="entry name" value="UBA-like"/>
    <property type="match status" value="1"/>
</dbReference>
<dbReference type="Gene3D" id="3.30.2410.10">
    <property type="entry name" value="Hect, E3 ligase catalytic domain"/>
    <property type="match status" value="1"/>
</dbReference>
<feature type="compositionally biased region" description="Acidic residues" evidence="8">
    <location>
        <begin position="2233"/>
        <end position="2258"/>
    </location>
</feature>
<proteinExistence type="inferred from homology"/>
<feature type="region of interest" description="Disordered" evidence="8">
    <location>
        <begin position="1818"/>
        <end position="1857"/>
    </location>
</feature>
<dbReference type="Gene3D" id="3.30.2160.10">
    <property type="entry name" value="Hect, E3 ligase catalytic domain"/>
    <property type="match status" value="1"/>
</dbReference>
<dbReference type="GO" id="GO:0005737">
    <property type="term" value="C:cytoplasm"/>
    <property type="evidence" value="ECO:0007669"/>
    <property type="project" value="TreeGrafter"/>
</dbReference>
<dbReference type="InterPro" id="IPR016024">
    <property type="entry name" value="ARM-type_fold"/>
</dbReference>
<feature type="compositionally biased region" description="Low complexity" evidence="8">
    <location>
        <begin position="826"/>
        <end position="847"/>
    </location>
</feature>
<feature type="region of interest" description="Disordered" evidence="8">
    <location>
        <begin position="2603"/>
        <end position="2636"/>
    </location>
</feature>
<feature type="compositionally biased region" description="Acidic residues" evidence="8">
    <location>
        <begin position="2195"/>
        <end position="2219"/>
    </location>
</feature>
<dbReference type="Gene3D" id="3.90.1750.10">
    <property type="entry name" value="Hect, E3 ligase catalytic domains"/>
    <property type="match status" value="1"/>
</dbReference>
<feature type="compositionally biased region" description="Low complexity" evidence="8">
    <location>
        <begin position="1432"/>
        <end position="1462"/>
    </location>
</feature>
<accession>A0A0F7SKR7</accession>